<reference evidence="2 3" key="1">
    <citation type="submission" date="2017-02" db="EMBL/GenBank/DDBJ databases">
        <authorList>
            <person name="Peterson S.W."/>
        </authorList>
    </citation>
    <scope>NUCLEOTIDE SEQUENCE [LARGE SCALE GENOMIC DNA]</scope>
    <source>
        <strain evidence="2 3">CECT 9027</strain>
    </source>
</reference>
<dbReference type="PANTHER" id="PTHR21666:SF270">
    <property type="entry name" value="MUREIN HYDROLASE ACTIVATOR ENVC"/>
    <property type="match status" value="1"/>
</dbReference>
<organism evidence="2 3">
    <name type="scientific">Vibrio palustris</name>
    <dbReference type="NCBI Taxonomy" id="1918946"/>
    <lineage>
        <taxon>Bacteria</taxon>
        <taxon>Pseudomonadati</taxon>
        <taxon>Pseudomonadota</taxon>
        <taxon>Gammaproteobacteria</taxon>
        <taxon>Vibrionales</taxon>
        <taxon>Vibrionaceae</taxon>
        <taxon>Vibrio</taxon>
    </lineage>
</organism>
<dbReference type="OrthoDB" id="9801052at2"/>
<gene>
    <name evidence="2" type="ORF">VPAL9027_00773</name>
</gene>
<protein>
    <recommendedName>
        <fullName evidence="1">M23ase beta-sheet core domain-containing protein</fullName>
    </recommendedName>
</protein>
<dbReference type="STRING" id="1918946.VPAL9027_00773"/>
<evidence type="ECO:0000313" key="2">
    <source>
        <dbReference type="EMBL" id="SJL82832.1"/>
    </source>
</evidence>
<dbReference type="GO" id="GO:0004222">
    <property type="term" value="F:metalloendopeptidase activity"/>
    <property type="evidence" value="ECO:0007669"/>
    <property type="project" value="TreeGrafter"/>
</dbReference>
<dbReference type="InterPro" id="IPR016047">
    <property type="entry name" value="M23ase_b-sheet_dom"/>
</dbReference>
<dbReference type="CDD" id="cd12797">
    <property type="entry name" value="M23_peptidase"/>
    <property type="match status" value="1"/>
</dbReference>
<dbReference type="PANTHER" id="PTHR21666">
    <property type="entry name" value="PEPTIDASE-RELATED"/>
    <property type="match status" value="1"/>
</dbReference>
<dbReference type="AlphaFoldDB" id="A0A1R4B1P2"/>
<dbReference type="Proteomes" id="UP000189475">
    <property type="component" value="Unassembled WGS sequence"/>
</dbReference>
<evidence type="ECO:0000313" key="3">
    <source>
        <dbReference type="Proteomes" id="UP000189475"/>
    </source>
</evidence>
<dbReference type="InterPro" id="IPR011055">
    <property type="entry name" value="Dup_hybrid_motif"/>
</dbReference>
<keyword evidence="3" id="KW-1185">Reference proteome</keyword>
<dbReference type="Gene3D" id="2.70.70.10">
    <property type="entry name" value="Glucose Permease (Domain IIA)"/>
    <property type="match status" value="1"/>
</dbReference>
<sequence length="229" mass="25262">MKSNFEAIIKRHQYHPVIPSELQFGRPLIVDLSPQSDIWDKVRAGHNYELEIKRQAAQLGATVEVGRYAEERLIYQDTANFVGEEARTLHIGIDLGILAGHPVYAPVDGVVLGFGNDPTEGSYGPTVVLRHELEGVVFHTLYGHLAATSLDTLAAGQVIVQGEQFATIGEPNENGGWPPHLHFQIVRDMQGKTNDYTGVVDPNDAQFYLANCPDPNWILGIDLENTVIN</sequence>
<dbReference type="Pfam" id="PF01551">
    <property type="entry name" value="Peptidase_M23"/>
    <property type="match status" value="1"/>
</dbReference>
<dbReference type="EMBL" id="FUFT01000002">
    <property type="protein sequence ID" value="SJL82832.1"/>
    <property type="molecule type" value="Genomic_DNA"/>
</dbReference>
<feature type="domain" description="M23ase beta-sheet core" evidence="1">
    <location>
        <begin position="89"/>
        <end position="188"/>
    </location>
</feature>
<dbReference type="InterPro" id="IPR050570">
    <property type="entry name" value="Cell_wall_metabolism_enzyme"/>
</dbReference>
<proteinExistence type="predicted"/>
<name>A0A1R4B1P2_9VIBR</name>
<evidence type="ECO:0000259" key="1">
    <source>
        <dbReference type="Pfam" id="PF01551"/>
    </source>
</evidence>
<dbReference type="SUPFAM" id="SSF51261">
    <property type="entry name" value="Duplicated hybrid motif"/>
    <property type="match status" value="1"/>
</dbReference>
<dbReference type="RefSeq" id="WP_077312484.1">
    <property type="nucleotide sequence ID" value="NZ_AP024887.1"/>
</dbReference>
<accession>A0A1R4B1P2</accession>